<name>A0A6H2H5G1_9BURK</name>
<proteinExistence type="predicted"/>
<dbReference type="EMBL" id="CP051461">
    <property type="protein sequence ID" value="QJC55111.1"/>
    <property type="molecule type" value="Genomic_DNA"/>
</dbReference>
<dbReference type="KEGG" id="pvac:HC248_00374"/>
<keyword evidence="2" id="KW-1185">Reference proteome</keyword>
<organism evidence="1 2">
    <name type="scientific">Polaromonas vacuolata</name>
    <dbReference type="NCBI Taxonomy" id="37448"/>
    <lineage>
        <taxon>Bacteria</taxon>
        <taxon>Pseudomonadati</taxon>
        <taxon>Pseudomonadota</taxon>
        <taxon>Betaproteobacteria</taxon>
        <taxon>Burkholderiales</taxon>
        <taxon>Comamonadaceae</taxon>
        <taxon>Polaromonas</taxon>
    </lineage>
</organism>
<reference evidence="1 2" key="1">
    <citation type="submission" date="2020-04" db="EMBL/GenBank/DDBJ databases">
        <title>Complete genome of a Psychrophilic, Marine, Gas Vacuolate Bacterium Polaromonas vacuolata KCTC 22033T.</title>
        <authorList>
            <person name="Hwang K."/>
            <person name="Kim K.M."/>
        </authorList>
    </citation>
    <scope>NUCLEOTIDE SEQUENCE [LARGE SCALE GENOMIC DNA]</scope>
    <source>
        <strain evidence="1 2">KCTC 22033</strain>
    </source>
</reference>
<accession>A0A6H2H5G1</accession>
<dbReference type="Proteomes" id="UP000502041">
    <property type="component" value="Chromosome"/>
</dbReference>
<evidence type="ECO:0000313" key="1">
    <source>
        <dbReference type="EMBL" id="QJC55111.1"/>
    </source>
</evidence>
<dbReference type="Pfam" id="PF19879">
    <property type="entry name" value="DUF6352"/>
    <property type="match status" value="1"/>
</dbReference>
<dbReference type="RefSeq" id="WP_168921026.1">
    <property type="nucleotide sequence ID" value="NZ_CP051461.1"/>
</dbReference>
<evidence type="ECO:0000313" key="2">
    <source>
        <dbReference type="Proteomes" id="UP000502041"/>
    </source>
</evidence>
<dbReference type="InterPro" id="IPR045932">
    <property type="entry name" value="DUF6352"/>
</dbReference>
<protein>
    <submittedName>
        <fullName evidence="1">Uncharacterized protein</fullName>
    </submittedName>
</protein>
<dbReference type="AlphaFoldDB" id="A0A6H2H5G1"/>
<gene>
    <name evidence="1" type="ORF">HC248_00374</name>
</gene>
<sequence>MQKFWPSHSFTQLYPGLERNARGWLMPGLDYWRYFLAMPELAPVEQSCPSELALHAALLEQPLRAVKPERLLKVQDPDARGSYKTFLRFRDQLLAAGTLEAWYLGLFPRSGSVRIDIAPLFIDLVLAAITRNVLDDSQDAFELRAAEMLFRSQRISTQDSQVLSGDALTLDMLSETGGVGDIGRFLAEAGAPMASVQMQVLSDDNAAEYWASSQGQRFLLDLKHEINNDLSHGLVLTLTRARSGLKSLAQVLQKWLLHMLGITVSIRPLQKIDDASWRWHVGLDVQSTALLNDLYEGQEIEPARLQRLISLFKLDFADPREMRADVAGKPVYLGLMMDGQGLLRLKPQNLLINLPLLSVQ</sequence>